<reference evidence="5 6" key="1">
    <citation type="submission" date="2020-02" db="EMBL/GenBank/DDBJ databases">
        <authorList>
            <person name="Hogendoorn C."/>
        </authorList>
    </citation>
    <scope>NUCLEOTIDE SEQUENCE [LARGE SCALE GENOMIC DNA]</scope>
    <source>
        <strain evidence="5">METHB21</strain>
    </source>
</reference>
<keyword evidence="6" id="KW-1185">Reference proteome</keyword>
<dbReference type="InterPro" id="IPR036237">
    <property type="entry name" value="Xyl_isomerase-like_sf"/>
</dbReference>
<evidence type="ECO:0000256" key="2">
    <source>
        <dbReference type="PIRNR" id="PIRNR006241"/>
    </source>
</evidence>
<dbReference type="InterPro" id="IPR050417">
    <property type="entry name" value="Sugar_Epim/Isomerase"/>
</dbReference>
<feature type="active site" description="Proton donor/acceptor" evidence="3">
    <location>
        <position position="240"/>
    </location>
</feature>
<evidence type="ECO:0000313" key="5">
    <source>
        <dbReference type="EMBL" id="CAA9891947.1"/>
    </source>
</evidence>
<dbReference type="Pfam" id="PF01261">
    <property type="entry name" value="AP_endonuc_2"/>
    <property type="match status" value="1"/>
</dbReference>
<comment type="caution">
    <text evidence="5">The sequence shown here is derived from an EMBL/GenBank/DDBJ whole genome shotgun (WGS) entry which is preliminary data.</text>
</comment>
<dbReference type="SUPFAM" id="SSF51658">
    <property type="entry name" value="Xylose isomerase-like"/>
    <property type="match status" value="1"/>
</dbReference>
<accession>A0A8S0YAI2</accession>
<dbReference type="InterPro" id="IPR013022">
    <property type="entry name" value="Xyl_isomerase-like_TIM-brl"/>
</dbReference>
<dbReference type="GO" id="GO:0008903">
    <property type="term" value="F:hydroxypyruvate isomerase activity"/>
    <property type="evidence" value="ECO:0007669"/>
    <property type="project" value="UniProtKB-EC"/>
</dbReference>
<keyword evidence="1 2" id="KW-0413">Isomerase</keyword>
<comment type="similarity">
    <text evidence="2">Belongs to the hyi family.</text>
</comment>
<dbReference type="RefSeq" id="WP_174626756.1">
    <property type="nucleotide sequence ID" value="NZ_CADCXN010000084.1"/>
</dbReference>
<name>A0A8S0YAI2_9GAMM</name>
<dbReference type="PANTHER" id="PTHR43489:SF6">
    <property type="entry name" value="HYDROXYPYRUVATE ISOMERASE-RELATED"/>
    <property type="match status" value="1"/>
</dbReference>
<dbReference type="EC" id="5.3.1.22" evidence="5"/>
<evidence type="ECO:0000256" key="1">
    <source>
        <dbReference type="ARBA" id="ARBA00023235"/>
    </source>
</evidence>
<dbReference type="PIRSF" id="PIRSF006241">
    <property type="entry name" value="HyI"/>
    <property type="match status" value="1"/>
</dbReference>
<gene>
    <name evidence="5" type="primary">hyi</name>
    <name evidence="5" type="ORF">METHB2_530022</name>
</gene>
<proteinExistence type="inferred from homology"/>
<evidence type="ECO:0000256" key="3">
    <source>
        <dbReference type="PIRSR" id="PIRSR006241-50"/>
    </source>
</evidence>
<sequence length="268" mass="30003">MLNFSANISLLFNETELIDRFKAAKQHGFKAVEIQFPYSLSVEAIQKTLEDNGLRLVLFNVAADDLLSGGEGLAAVPRKQDQFRQAVAQALAYAEILKPEAVNILPGCCHDKNRQPDYLETFKENLGFAVEAFAPLGIKTVFEAVNTRDMPEFIIHSGEQMLDILDQLDSPNLFMQYDIYHMYRMGEQPEEFINRHAEKIGHIQFADCPGRGQPGTGQINFRQLFSAIEKSSYSGWTGAEYKPAGLTSESLGWFGANTKPADNFARQI</sequence>
<feature type="active site" description="Proton donor/acceptor" evidence="3">
    <location>
        <position position="143"/>
    </location>
</feature>
<dbReference type="Proteomes" id="UP000494216">
    <property type="component" value="Unassembled WGS sequence"/>
</dbReference>
<dbReference type="PANTHER" id="PTHR43489">
    <property type="entry name" value="ISOMERASE"/>
    <property type="match status" value="1"/>
</dbReference>
<dbReference type="InterPro" id="IPR026040">
    <property type="entry name" value="HyI-like"/>
</dbReference>
<dbReference type="AlphaFoldDB" id="A0A8S0YAI2"/>
<evidence type="ECO:0000313" key="6">
    <source>
        <dbReference type="Proteomes" id="UP000494216"/>
    </source>
</evidence>
<dbReference type="Gene3D" id="3.20.20.150">
    <property type="entry name" value="Divalent-metal-dependent TIM barrel enzymes"/>
    <property type="match status" value="1"/>
</dbReference>
<dbReference type="EMBL" id="CADCXN010000084">
    <property type="protein sequence ID" value="CAA9891947.1"/>
    <property type="molecule type" value="Genomic_DNA"/>
</dbReference>
<dbReference type="GO" id="GO:0046487">
    <property type="term" value="P:glyoxylate metabolic process"/>
    <property type="evidence" value="ECO:0007669"/>
    <property type="project" value="TreeGrafter"/>
</dbReference>
<protein>
    <submittedName>
        <fullName evidence="5">Hydroxypyruvate isomerase</fullName>
        <ecNumber evidence="5">5.3.1.22</ecNumber>
    </submittedName>
</protein>
<organism evidence="5 6">
    <name type="scientific">Candidatus Methylobacter favarea</name>
    <dbReference type="NCBI Taxonomy" id="2707345"/>
    <lineage>
        <taxon>Bacteria</taxon>
        <taxon>Pseudomonadati</taxon>
        <taxon>Pseudomonadota</taxon>
        <taxon>Gammaproteobacteria</taxon>
        <taxon>Methylococcales</taxon>
        <taxon>Methylococcaceae</taxon>
        <taxon>Methylobacter</taxon>
    </lineage>
</organism>
<feature type="domain" description="Xylose isomerase-like TIM barrel" evidence="4">
    <location>
        <begin position="21"/>
        <end position="254"/>
    </location>
</feature>
<evidence type="ECO:0000259" key="4">
    <source>
        <dbReference type="Pfam" id="PF01261"/>
    </source>
</evidence>